<feature type="region of interest" description="Disordered" evidence="1">
    <location>
        <begin position="27"/>
        <end position="59"/>
    </location>
</feature>
<dbReference type="AlphaFoldDB" id="A0A1R3JUU6"/>
<keyword evidence="3" id="KW-1185">Reference proteome</keyword>
<dbReference type="Proteomes" id="UP000187203">
    <property type="component" value="Unassembled WGS sequence"/>
</dbReference>
<proteinExistence type="predicted"/>
<name>A0A1R3JUU6_9ROSI</name>
<gene>
    <name evidence="2" type="ORF">COLO4_13816</name>
</gene>
<evidence type="ECO:0000256" key="1">
    <source>
        <dbReference type="SAM" id="MobiDB-lite"/>
    </source>
</evidence>
<reference evidence="3" key="1">
    <citation type="submission" date="2013-09" db="EMBL/GenBank/DDBJ databases">
        <title>Corchorus olitorius genome sequencing.</title>
        <authorList>
            <person name="Alam M."/>
            <person name="Haque M.S."/>
            <person name="Islam M.S."/>
            <person name="Emdad E.M."/>
            <person name="Islam M.M."/>
            <person name="Ahmed B."/>
            <person name="Halim A."/>
            <person name="Hossen Q.M.M."/>
            <person name="Hossain M.Z."/>
            <person name="Ahmed R."/>
            <person name="Khan M.M."/>
            <person name="Islam R."/>
            <person name="Rashid M.M."/>
            <person name="Khan S.A."/>
            <person name="Rahman M.S."/>
            <person name="Alam M."/>
            <person name="Yahiya A.S."/>
            <person name="Khan M.S."/>
            <person name="Azam M.S."/>
            <person name="Haque T."/>
            <person name="Lashkar M.Z.H."/>
            <person name="Akhand A.I."/>
            <person name="Morshed G."/>
            <person name="Roy S."/>
            <person name="Uddin K.S."/>
            <person name="Rabeya T."/>
            <person name="Hossain A.S."/>
            <person name="Chowdhury A."/>
            <person name="Snigdha A.R."/>
            <person name="Mortoza M.S."/>
            <person name="Matin S.A."/>
            <person name="Hoque S.M.E."/>
            <person name="Islam M.K."/>
            <person name="Roy D.K."/>
            <person name="Haider R."/>
            <person name="Moosa M.M."/>
            <person name="Elias S.M."/>
            <person name="Hasan A.M."/>
            <person name="Jahan S."/>
            <person name="Shafiuddin M."/>
            <person name="Mahmood N."/>
            <person name="Shommy N.S."/>
        </authorList>
    </citation>
    <scope>NUCLEOTIDE SEQUENCE [LARGE SCALE GENOMIC DNA]</scope>
    <source>
        <strain evidence="3">cv. O-4</strain>
    </source>
</reference>
<sequence length="59" mass="6875">MASHQRDQQHLKKVGLEGFAIIDEFYGRNRRSNPSQQRVQLQTPEDKKINKALLRDRGA</sequence>
<protein>
    <submittedName>
        <fullName evidence="2">Uncharacterized protein</fullName>
    </submittedName>
</protein>
<comment type="caution">
    <text evidence="2">The sequence shown here is derived from an EMBL/GenBank/DDBJ whole genome shotgun (WGS) entry which is preliminary data.</text>
</comment>
<dbReference type="EMBL" id="AWUE01015328">
    <property type="protein sequence ID" value="OMO98564.1"/>
    <property type="molecule type" value="Genomic_DNA"/>
</dbReference>
<accession>A0A1R3JUU6</accession>
<feature type="compositionally biased region" description="Basic and acidic residues" evidence="1">
    <location>
        <begin position="44"/>
        <end position="59"/>
    </location>
</feature>
<organism evidence="2 3">
    <name type="scientific">Corchorus olitorius</name>
    <dbReference type="NCBI Taxonomy" id="93759"/>
    <lineage>
        <taxon>Eukaryota</taxon>
        <taxon>Viridiplantae</taxon>
        <taxon>Streptophyta</taxon>
        <taxon>Embryophyta</taxon>
        <taxon>Tracheophyta</taxon>
        <taxon>Spermatophyta</taxon>
        <taxon>Magnoliopsida</taxon>
        <taxon>eudicotyledons</taxon>
        <taxon>Gunneridae</taxon>
        <taxon>Pentapetalae</taxon>
        <taxon>rosids</taxon>
        <taxon>malvids</taxon>
        <taxon>Malvales</taxon>
        <taxon>Malvaceae</taxon>
        <taxon>Grewioideae</taxon>
        <taxon>Apeibeae</taxon>
        <taxon>Corchorus</taxon>
    </lineage>
</organism>
<feature type="compositionally biased region" description="Polar residues" evidence="1">
    <location>
        <begin position="32"/>
        <end position="43"/>
    </location>
</feature>
<evidence type="ECO:0000313" key="2">
    <source>
        <dbReference type="EMBL" id="OMO98564.1"/>
    </source>
</evidence>
<evidence type="ECO:0000313" key="3">
    <source>
        <dbReference type="Proteomes" id="UP000187203"/>
    </source>
</evidence>
<dbReference type="OrthoDB" id="1746939at2759"/>